<dbReference type="InterPro" id="IPR052166">
    <property type="entry name" value="Diverse_Acyl-CoA_DH"/>
</dbReference>
<evidence type="ECO:0000313" key="3">
    <source>
        <dbReference type="EMBL" id="GAW96802.1"/>
    </source>
</evidence>
<dbReference type="Proteomes" id="UP000197068">
    <property type="component" value="Unassembled WGS sequence"/>
</dbReference>
<dbReference type="PANTHER" id="PTHR42803:SF3">
    <property type="entry name" value="ACYL-COA DEHYDROGENASE-RELATED"/>
    <property type="match status" value="1"/>
</dbReference>
<dbReference type="InterPro" id="IPR009100">
    <property type="entry name" value="AcylCoA_DH/oxidase_NM_dom_sf"/>
</dbReference>
<feature type="domain" description="Acyl-CoA dehydrogenase/oxidase N-terminal" evidence="2">
    <location>
        <begin position="43"/>
        <end position="156"/>
    </location>
</feature>
<feature type="domain" description="Acyl-CoA oxidase/dehydrogenase middle" evidence="1">
    <location>
        <begin position="162"/>
        <end position="230"/>
    </location>
</feature>
<organism evidence="3 4">
    <name type="scientific">Colwellia marinimaniae</name>
    <dbReference type="NCBI Taxonomy" id="1513592"/>
    <lineage>
        <taxon>Bacteria</taxon>
        <taxon>Pseudomonadati</taxon>
        <taxon>Pseudomonadota</taxon>
        <taxon>Gammaproteobacteria</taxon>
        <taxon>Alteromonadales</taxon>
        <taxon>Colwelliaceae</taxon>
        <taxon>Colwellia</taxon>
    </lineage>
</organism>
<dbReference type="Pfam" id="PF02770">
    <property type="entry name" value="Acyl-CoA_dh_M"/>
    <property type="match status" value="1"/>
</dbReference>
<dbReference type="InterPro" id="IPR037069">
    <property type="entry name" value="AcylCoA_DH/ox_N_sf"/>
</dbReference>
<gene>
    <name evidence="3" type="ORF">MTCD1_02425</name>
</gene>
<reference evidence="3 4" key="1">
    <citation type="submission" date="2017-06" db="EMBL/GenBank/DDBJ databases">
        <title>Whole Genome Sequences of Colwellia marinimaniae MTCD1.</title>
        <authorList>
            <person name="Kusumoto H."/>
            <person name="Inoue M."/>
            <person name="Tanikawa K."/>
            <person name="Maeji H."/>
            <person name="Cameron J.H."/>
            <person name="Bartlett D.H."/>
        </authorList>
    </citation>
    <scope>NUCLEOTIDE SEQUENCE [LARGE SCALE GENOMIC DNA]</scope>
    <source>
        <strain evidence="3 4">MTCD1</strain>
    </source>
</reference>
<dbReference type="PANTHER" id="PTHR42803">
    <property type="entry name" value="ACYL-COA DEHYDROGENASE"/>
    <property type="match status" value="1"/>
</dbReference>
<comment type="caution">
    <text evidence="3">The sequence shown here is derived from an EMBL/GenBank/DDBJ whole genome shotgun (WGS) entry which is preliminary data.</text>
</comment>
<dbReference type="Gene3D" id="1.10.540.10">
    <property type="entry name" value="Acyl-CoA dehydrogenase/oxidase, N-terminal domain"/>
    <property type="match status" value="1"/>
</dbReference>
<proteinExistence type="predicted"/>
<accession>A0ABQ0MX36</accession>
<dbReference type="EMBL" id="BDQM01000019">
    <property type="protein sequence ID" value="GAW96802.1"/>
    <property type="molecule type" value="Genomic_DNA"/>
</dbReference>
<dbReference type="Gene3D" id="2.40.110.10">
    <property type="entry name" value="Butyryl-CoA Dehydrogenase, subunit A, domain 2"/>
    <property type="match status" value="1"/>
</dbReference>
<sequence length="232" mass="25247">MSAPILNRRDIEFFLYEMFDVESLTNREKYQDHDRTTFNGAIDTAQSIAEKYFMPIRQKVDANEPTFDGKKIHLIPEIKVGLDAVLAAGLSAPTSLYEDGGMQLPMVAASGAFAYLSAVASTSLGYLSLTHANCNLIEAHGTKEQIEQWVKPMREGRYAGTMAMTEPGAGSGLADLTTTATKDDQGNYRLTGNKIFISGGDHDLNENIIHLVLARIKGAPKGIKGISLFICA</sequence>
<evidence type="ECO:0000259" key="1">
    <source>
        <dbReference type="Pfam" id="PF02770"/>
    </source>
</evidence>
<keyword evidence="4" id="KW-1185">Reference proteome</keyword>
<name>A0ABQ0MX36_9GAMM</name>
<protein>
    <submittedName>
        <fullName evidence="3">Acyl-CoA dehydrogenase</fullName>
    </submittedName>
</protein>
<evidence type="ECO:0000313" key="4">
    <source>
        <dbReference type="Proteomes" id="UP000197068"/>
    </source>
</evidence>
<dbReference type="InterPro" id="IPR013786">
    <property type="entry name" value="AcylCoA_DH/ox_N"/>
</dbReference>
<dbReference type="Pfam" id="PF02771">
    <property type="entry name" value="Acyl-CoA_dh_N"/>
    <property type="match status" value="1"/>
</dbReference>
<dbReference type="SUPFAM" id="SSF56645">
    <property type="entry name" value="Acyl-CoA dehydrogenase NM domain-like"/>
    <property type="match status" value="1"/>
</dbReference>
<dbReference type="InterPro" id="IPR006091">
    <property type="entry name" value="Acyl-CoA_Oxase/DH_mid-dom"/>
</dbReference>
<dbReference type="InterPro" id="IPR046373">
    <property type="entry name" value="Acyl-CoA_Oxase/DH_mid-dom_sf"/>
</dbReference>
<dbReference type="RefSeq" id="WP_231733028.1">
    <property type="nucleotide sequence ID" value="NZ_BDQM01000019.1"/>
</dbReference>
<evidence type="ECO:0000259" key="2">
    <source>
        <dbReference type="Pfam" id="PF02771"/>
    </source>
</evidence>